<proteinExistence type="predicted"/>
<dbReference type="EMBL" id="CATOUU010000710">
    <property type="protein sequence ID" value="CAI9943015.1"/>
    <property type="molecule type" value="Genomic_DNA"/>
</dbReference>
<sequence length="137" mass="16051">MTQIVTQCKVKPQLNIEAKIFKYELGKARKLLNSQLQHNQVLVPHIQTNSLAQNPGPRLRSISSIYSSHKYDRTSDQQQPNITMRQKIDEMQKVYQESLNKSRQQIRSEIESISSLNKIHNNFVKWQTKSLKSNQFK</sequence>
<name>A0AA86U533_9EUKA</name>
<dbReference type="EMBL" id="CATOUU010000918">
    <property type="protein sequence ID" value="CAI9959531.1"/>
    <property type="molecule type" value="Genomic_DNA"/>
</dbReference>
<gene>
    <name evidence="1" type="ORF">HINF_LOCUS30660</name>
    <name evidence="4" type="ORF">HINF_LOCUS31680</name>
    <name evidence="2" type="ORF">HINF_LOCUS38207</name>
    <name evidence="5" type="ORF">HINF_LOCUS39507</name>
    <name evidence="3" type="ORF">HINF_LOCUS47176</name>
    <name evidence="6" type="ORF">HINF_LOCUS61797</name>
</gene>
<evidence type="ECO:0000313" key="6">
    <source>
        <dbReference type="EMBL" id="CAL6083590.1"/>
    </source>
</evidence>
<comment type="caution">
    <text evidence="1">The sequence shown here is derived from an EMBL/GenBank/DDBJ whole genome shotgun (WGS) entry which is preliminary data.</text>
</comment>
<dbReference type="Proteomes" id="UP001642409">
    <property type="component" value="Unassembled WGS sequence"/>
</dbReference>
<protein>
    <submittedName>
        <fullName evidence="4">Hypothetical_protein</fullName>
    </submittedName>
</protein>
<evidence type="ECO:0000313" key="4">
    <source>
        <dbReference type="EMBL" id="CAL6028171.1"/>
    </source>
</evidence>
<evidence type="ECO:0000313" key="7">
    <source>
        <dbReference type="Proteomes" id="UP001642409"/>
    </source>
</evidence>
<evidence type="ECO:0000313" key="5">
    <source>
        <dbReference type="EMBL" id="CAL6042262.1"/>
    </source>
</evidence>
<dbReference type="EMBL" id="CATOUU010000813">
    <property type="protein sequence ID" value="CAI9950562.1"/>
    <property type="molecule type" value="Genomic_DNA"/>
</dbReference>
<dbReference type="AlphaFoldDB" id="A0AA86U533"/>
<dbReference type="EMBL" id="CAXDID020000106">
    <property type="protein sequence ID" value="CAL6028171.1"/>
    <property type="molecule type" value="Genomic_DNA"/>
</dbReference>
<evidence type="ECO:0000313" key="3">
    <source>
        <dbReference type="EMBL" id="CAI9959531.1"/>
    </source>
</evidence>
<reference evidence="4 7" key="2">
    <citation type="submission" date="2024-07" db="EMBL/GenBank/DDBJ databases">
        <authorList>
            <person name="Akdeniz Z."/>
        </authorList>
    </citation>
    <scope>NUCLEOTIDE SEQUENCE [LARGE SCALE GENOMIC DNA]</scope>
</reference>
<accession>A0AA86U533</accession>
<organism evidence="1">
    <name type="scientific">Hexamita inflata</name>
    <dbReference type="NCBI Taxonomy" id="28002"/>
    <lineage>
        <taxon>Eukaryota</taxon>
        <taxon>Metamonada</taxon>
        <taxon>Diplomonadida</taxon>
        <taxon>Hexamitidae</taxon>
        <taxon>Hexamitinae</taxon>
        <taxon>Hexamita</taxon>
    </lineage>
</organism>
<dbReference type="EMBL" id="CAXDID020000373">
    <property type="protein sequence ID" value="CAL6083590.1"/>
    <property type="molecule type" value="Genomic_DNA"/>
</dbReference>
<keyword evidence="7" id="KW-1185">Reference proteome</keyword>
<reference evidence="1" key="1">
    <citation type="submission" date="2023-06" db="EMBL/GenBank/DDBJ databases">
        <authorList>
            <person name="Kurt Z."/>
        </authorList>
    </citation>
    <scope>NUCLEOTIDE SEQUENCE</scope>
</reference>
<evidence type="ECO:0000313" key="2">
    <source>
        <dbReference type="EMBL" id="CAI9950562.1"/>
    </source>
</evidence>
<dbReference type="EMBL" id="CAXDID020000153">
    <property type="protein sequence ID" value="CAL6042262.1"/>
    <property type="molecule type" value="Genomic_DNA"/>
</dbReference>
<evidence type="ECO:0000313" key="1">
    <source>
        <dbReference type="EMBL" id="CAI9943015.1"/>
    </source>
</evidence>